<name>A0AAU8CWA7_9HYPH</name>
<sequence length="46" mass="4986">MHLGTFASKYARAAEPVERHGDSLTSLIFAIIVMFTVMASGFAVLQ</sequence>
<dbReference type="EMBL" id="CP159253">
    <property type="protein sequence ID" value="XCG51133.1"/>
    <property type="molecule type" value="Genomic_DNA"/>
</dbReference>
<evidence type="ECO:0000313" key="2">
    <source>
        <dbReference type="EMBL" id="XCG51133.1"/>
    </source>
</evidence>
<protein>
    <submittedName>
        <fullName evidence="2">Uncharacterized protein</fullName>
    </submittedName>
</protein>
<keyword evidence="1" id="KW-0472">Membrane</keyword>
<keyword evidence="1" id="KW-0812">Transmembrane</keyword>
<organism evidence="2">
    <name type="scientific">Mesorhizobium sp. WSM2240</name>
    <dbReference type="NCBI Taxonomy" id="3228851"/>
    <lineage>
        <taxon>Bacteria</taxon>
        <taxon>Pseudomonadati</taxon>
        <taxon>Pseudomonadota</taxon>
        <taxon>Alphaproteobacteria</taxon>
        <taxon>Hyphomicrobiales</taxon>
        <taxon>Phyllobacteriaceae</taxon>
        <taxon>Mesorhizobium</taxon>
    </lineage>
</organism>
<feature type="transmembrane region" description="Helical" evidence="1">
    <location>
        <begin position="23"/>
        <end position="45"/>
    </location>
</feature>
<reference evidence="2" key="1">
    <citation type="submission" date="2024-06" db="EMBL/GenBank/DDBJ databases">
        <title>Mesorhizobium karijinii sp. nov., a symbiont of the iconic Swainsona formosa from arid Australia.</title>
        <authorList>
            <person name="Hill Y.J."/>
            <person name="Watkin E.L.J."/>
            <person name="O'Hara G.W."/>
            <person name="Terpolilli J."/>
            <person name="Tye M.L."/>
            <person name="Kohlmeier M.G."/>
        </authorList>
    </citation>
    <scope>NUCLEOTIDE SEQUENCE</scope>
    <source>
        <strain evidence="2">WSM2240</strain>
    </source>
</reference>
<accession>A0AAU8CWA7</accession>
<evidence type="ECO:0000256" key="1">
    <source>
        <dbReference type="SAM" id="Phobius"/>
    </source>
</evidence>
<dbReference type="RefSeq" id="WP_353641356.1">
    <property type="nucleotide sequence ID" value="NZ_CP159253.1"/>
</dbReference>
<proteinExistence type="predicted"/>
<gene>
    <name evidence="2" type="ORF">ABVK50_11945</name>
</gene>
<dbReference type="AlphaFoldDB" id="A0AAU8CWA7"/>
<keyword evidence="1" id="KW-1133">Transmembrane helix</keyword>